<accession>A0A916XYY9</accession>
<dbReference type="PROSITE" id="PS50928">
    <property type="entry name" value="ABC_TM1"/>
    <property type="match status" value="1"/>
</dbReference>
<keyword evidence="7 8" id="KW-0472">Membrane</keyword>
<feature type="transmembrane region" description="Helical" evidence="8">
    <location>
        <begin position="180"/>
        <end position="201"/>
    </location>
</feature>
<keyword evidence="5 8" id="KW-0812">Transmembrane</keyword>
<reference evidence="11" key="1">
    <citation type="journal article" date="2014" name="Int. J. Syst. Evol. Microbiol.">
        <title>Complete genome sequence of Corynebacterium casei LMG S-19264T (=DSM 44701T), isolated from a smear-ripened cheese.</title>
        <authorList>
            <consortium name="US DOE Joint Genome Institute (JGI-PGF)"/>
            <person name="Walter F."/>
            <person name="Albersmeier A."/>
            <person name="Kalinowski J."/>
            <person name="Ruckert C."/>
        </authorList>
    </citation>
    <scope>NUCLEOTIDE SEQUENCE</scope>
    <source>
        <strain evidence="11">CGMCC 1.15493</strain>
    </source>
</reference>
<gene>
    <name evidence="11" type="ORF">GCM10011335_27260</name>
</gene>
<evidence type="ECO:0000256" key="1">
    <source>
        <dbReference type="ARBA" id="ARBA00004651"/>
    </source>
</evidence>
<feature type="transmembrane region" description="Helical" evidence="8">
    <location>
        <begin position="129"/>
        <end position="151"/>
    </location>
</feature>
<dbReference type="GO" id="GO:0005886">
    <property type="term" value="C:plasma membrane"/>
    <property type="evidence" value="ECO:0007669"/>
    <property type="project" value="UniProtKB-SubCell"/>
</dbReference>
<keyword evidence="6 8" id="KW-1133">Transmembrane helix</keyword>
<protein>
    <submittedName>
        <fullName evidence="11">Peptide ABC transporter permease</fullName>
    </submittedName>
</protein>
<organism evidence="11 12">
    <name type="scientific">Aureimonas glaciei</name>
    <dbReference type="NCBI Taxonomy" id="1776957"/>
    <lineage>
        <taxon>Bacteria</taxon>
        <taxon>Pseudomonadati</taxon>
        <taxon>Pseudomonadota</taxon>
        <taxon>Alphaproteobacteria</taxon>
        <taxon>Hyphomicrobiales</taxon>
        <taxon>Aurantimonadaceae</taxon>
        <taxon>Aureimonas</taxon>
    </lineage>
</organism>
<evidence type="ECO:0000259" key="10">
    <source>
        <dbReference type="PROSITE" id="PS50928"/>
    </source>
</evidence>
<evidence type="ECO:0000256" key="8">
    <source>
        <dbReference type="RuleBase" id="RU363032"/>
    </source>
</evidence>
<keyword evidence="3 8" id="KW-0813">Transport</keyword>
<comment type="caution">
    <text evidence="11">The sequence shown here is derived from an EMBL/GenBank/DDBJ whole genome shotgun (WGS) entry which is preliminary data.</text>
</comment>
<keyword evidence="4" id="KW-1003">Cell membrane</keyword>
<feature type="transmembrane region" description="Helical" evidence="8">
    <location>
        <begin position="280"/>
        <end position="303"/>
    </location>
</feature>
<evidence type="ECO:0000256" key="7">
    <source>
        <dbReference type="ARBA" id="ARBA00023136"/>
    </source>
</evidence>
<feature type="transmembrane region" description="Helical" evidence="8">
    <location>
        <begin position="37"/>
        <end position="62"/>
    </location>
</feature>
<dbReference type="Gene3D" id="1.10.3720.10">
    <property type="entry name" value="MetI-like"/>
    <property type="match status" value="1"/>
</dbReference>
<evidence type="ECO:0000256" key="3">
    <source>
        <dbReference type="ARBA" id="ARBA00022448"/>
    </source>
</evidence>
<comment type="similarity">
    <text evidence="2">Belongs to the binding-protein-dependent transport system permease family. CysTW subfamily.</text>
</comment>
<dbReference type="PANTHER" id="PTHR42929">
    <property type="entry name" value="INNER MEMBRANE ABC TRANSPORTER PERMEASE PROTEIN YDCU-RELATED-RELATED"/>
    <property type="match status" value="1"/>
</dbReference>
<evidence type="ECO:0000256" key="5">
    <source>
        <dbReference type="ARBA" id="ARBA00022692"/>
    </source>
</evidence>
<evidence type="ECO:0000313" key="12">
    <source>
        <dbReference type="Proteomes" id="UP000613160"/>
    </source>
</evidence>
<feature type="transmembrane region" description="Helical" evidence="8">
    <location>
        <begin position="222"/>
        <end position="247"/>
    </location>
</feature>
<comment type="subcellular location">
    <subcellularLocation>
        <location evidence="1 8">Cell membrane</location>
        <topology evidence="1 8">Multi-pass membrane protein</topology>
    </subcellularLocation>
</comment>
<dbReference type="GO" id="GO:0055085">
    <property type="term" value="P:transmembrane transport"/>
    <property type="evidence" value="ECO:0007669"/>
    <property type="project" value="InterPro"/>
</dbReference>
<dbReference type="AlphaFoldDB" id="A0A916XYY9"/>
<proteinExistence type="inferred from homology"/>
<feature type="domain" description="ABC transmembrane type-1" evidence="10">
    <location>
        <begin position="92"/>
        <end position="299"/>
    </location>
</feature>
<name>A0A916XYY9_9HYPH</name>
<evidence type="ECO:0000256" key="4">
    <source>
        <dbReference type="ARBA" id="ARBA00022475"/>
    </source>
</evidence>
<evidence type="ECO:0000313" key="11">
    <source>
        <dbReference type="EMBL" id="GGD22921.1"/>
    </source>
</evidence>
<feature type="transmembrane region" description="Helical" evidence="8">
    <location>
        <begin position="98"/>
        <end position="117"/>
    </location>
</feature>
<evidence type="ECO:0000256" key="2">
    <source>
        <dbReference type="ARBA" id="ARBA00007069"/>
    </source>
</evidence>
<dbReference type="CDD" id="cd06261">
    <property type="entry name" value="TM_PBP2"/>
    <property type="match status" value="1"/>
</dbReference>
<keyword evidence="12" id="KW-1185">Reference proteome</keyword>
<dbReference type="SUPFAM" id="SSF161098">
    <property type="entry name" value="MetI-like"/>
    <property type="match status" value="1"/>
</dbReference>
<feature type="region of interest" description="Disordered" evidence="9">
    <location>
        <begin position="1"/>
        <end position="21"/>
    </location>
</feature>
<dbReference type="EMBL" id="BMJJ01000006">
    <property type="protein sequence ID" value="GGD22921.1"/>
    <property type="molecule type" value="Genomic_DNA"/>
</dbReference>
<evidence type="ECO:0000256" key="9">
    <source>
        <dbReference type="SAM" id="MobiDB-lite"/>
    </source>
</evidence>
<dbReference type="Pfam" id="PF00528">
    <property type="entry name" value="BPD_transp_1"/>
    <property type="match status" value="1"/>
</dbReference>
<dbReference type="PANTHER" id="PTHR42929:SF1">
    <property type="entry name" value="INNER MEMBRANE ABC TRANSPORTER PERMEASE PROTEIN YDCU-RELATED"/>
    <property type="match status" value="1"/>
</dbReference>
<sequence length="309" mass="32746">MPAEAKASRAGAAGMPGAPSSAGPLGRLPPWVATTALLLPTYGWLTLAVLLPLATMFGFSFLTATPMGNKEIGFTLKNYRVFVDQPYLLGVAWTSLKIGLWTTAICAVVGFLAALALAKATAGRVRETLLILVLLPFWTNGLVRVFSWTMVIREGGFLDWMVRGVWPGAPSLGFLYSQPAIVLGLVHGYLPYMVLTCYIALVSIDDAVVEAAASLGARWWTILTSILIPMAAPGLVSGAVLIFVPVIGAFMEPRILGGTVGVTLGTVIEDQFTQAFNWPLGAALSFTILAVVLAVFATFSGVLRRSATI</sequence>
<dbReference type="InterPro" id="IPR000515">
    <property type="entry name" value="MetI-like"/>
</dbReference>
<dbReference type="Proteomes" id="UP000613160">
    <property type="component" value="Unassembled WGS sequence"/>
</dbReference>
<dbReference type="InterPro" id="IPR035906">
    <property type="entry name" value="MetI-like_sf"/>
</dbReference>
<evidence type="ECO:0000256" key="6">
    <source>
        <dbReference type="ARBA" id="ARBA00022989"/>
    </source>
</evidence>
<reference evidence="11" key="2">
    <citation type="submission" date="2020-09" db="EMBL/GenBank/DDBJ databases">
        <authorList>
            <person name="Sun Q."/>
            <person name="Zhou Y."/>
        </authorList>
    </citation>
    <scope>NUCLEOTIDE SEQUENCE</scope>
    <source>
        <strain evidence="11">CGMCC 1.15493</strain>
    </source>
</reference>